<keyword evidence="4 6" id="KW-0067">ATP-binding</keyword>
<sequence>MAECVNLLDLVVGEVDADERTRILPQNIDIASVKKLRSTREASNKEDVPMIESTFVTICGDFLHEHTSAKPEIVFRFMDVFDEDEVTMRFFVFAYLILCENTPEYRAHLLLSSAKLPQSDIMDVTSLGRMILFLNLCACRIDVNIERVDPETAMQMTEKIVLQDSQNGVEPLKFIQEPVSGWLNLLNRFAEKDENDLDRRVFVERDLIALEMERLETTLKRDESQSLIVQESSPEGEVDLDSLGVLSTPRKSFTDRPRGPVIQLRKTLSVSRMELDLPFSIDIKSLKWNKIIGSGAFATVWNAEWLHMPVAVKVLHGEMHNLGAMDDVAWSERRTSELADYGPDENSRRDFLREIEVLTQLRHPNVLLCMGACVSVGKPLCIVTELYNGGSLHELLHGPNKKELEVEQFLDLSVEVARGMLYLHSSTPTILHRDLKASNILVDKHLSHCVICDFGLSRLVELGNINPSVHGAPDARGTPYTMAPEVMDGAPYTTAADVYSFGVILWELWTGDIPFDGLQPIQLMFKVYAEGERPPITPEHNMHAAIESLIVRCWDEMPSARPTFEQILDELESESLRKDLVALSKKKSALTPADKSHLLMAAIQSGAHEQVQELLKDGVEVNFMDYDKRTPLHLAAAERNADIARCLVEAGADVNSRDRWGSTPLQDAYLSNSETIVKILLEAGATAGNMSTHDDVNSGQKAVEDLESRSMDLMRAIFRRDIDKVRNLLREGADPSFADYDNRTPLHLAASEGAAEIGALICLHGNVDLDARDRYGLHIVLTFVTSPQVLFLSTRILFSIRTPFCFCFRWGSTPLMDAQRSGHTEMQLVIEVAKAKRDLRK</sequence>
<dbReference type="SUPFAM" id="SSF48403">
    <property type="entry name" value="Ankyrin repeat"/>
    <property type="match status" value="1"/>
</dbReference>
<dbReference type="PROSITE" id="PS50088">
    <property type="entry name" value="ANK_REPEAT"/>
    <property type="match status" value="3"/>
</dbReference>
<dbReference type="InterPro" id="IPR011009">
    <property type="entry name" value="Kinase-like_dom_sf"/>
</dbReference>
<name>A0A7S3A6Z6_9RHOD</name>
<organism evidence="8">
    <name type="scientific">Rhodosorus marinus</name>
    <dbReference type="NCBI Taxonomy" id="101924"/>
    <lineage>
        <taxon>Eukaryota</taxon>
        <taxon>Rhodophyta</taxon>
        <taxon>Stylonematophyceae</taxon>
        <taxon>Stylonematales</taxon>
        <taxon>Stylonemataceae</taxon>
        <taxon>Rhodosorus</taxon>
    </lineage>
</organism>
<dbReference type="Gene3D" id="1.25.40.20">
    <property type="entry name" value="Ankyrin repeat-containing domain"/>
    <property type="match status" value="2"/>
</dbReference>
<evidence type="ECO:0000256" key="4">
    <source>
        <dbReference type="ARBA" id="ARBA00022840"/>
    </source>
</evidence>
<dbReference type="SMART" id="SM00220">
    <property type="entry name" value="S_TKc"/>
    <property type="match status" value="1"/>
</dbReference>
<dbReference type="PROSITE" id="PS00107">
    <property type="entry name" value="PROTEIN_KINASE_ATP"/>
    <property type="match status" value="1"/>
</dbReference>
<evidence type="ECO:0000256" key="3">
    <source>
        <dbReference type="ARBA" id="ARBA00022741"/>
    </source>
</evidence>
<feature type="binding site" evidence="6">
    <location>
        <position position="313"/>
    </location>
    <ligand>
        <name>ATP</name>
        <dbReference type="ChEBI" id="CHEBI:30616"/>
    </ligand>
</feature>
<dbReference type="Gene3D" id="1.10.510.10">
    <property type="entry name" value="Transferase(Phosphotransferase) domain 1"/>
    <property type="match status" value="1"/>
</dbReference>
<evidence type="ECO:0000313" key="8">
    <source>
        <dbReference type="EMBL" id="CAE0063560.1"/>
    </source>
</evidence>
<dbReference type="SMART" id="SM00248">
    <property type="entry name" value="ANK"/>
    <property type="match status" value="5"/>
</dbReference>
<evidence type="ECO:0000256" key="6">
    <source>
        <dbReference type="PROSITE-ProRule" id="PRU10141"/>
    </source>
</evidence>
<reference evidence="8" key="1">
    <citation type="submission" date="2021-01" db="EMBL/GenBank/DDBJ databases">
        <authorList>
            <person name="Corre E."/>
            <person name="Pelletier E."/>
            <person name="Niang G."/>
            <person name="Scheremetjew M."/>
            <person name="Finn R."/>
            <person name="Kale V."/>
            <person name="Holt S."/>
            <person name="Cochrane G."/>
            <person name="Meng A."/>
            <person name="Brown T."/>
            <person name="Cohen L."/>
        </authorList>
    </citation>
    <scope>NUCLEOTIDE SEQUENCE</scope>
    <source>
        <strain evidence="8">CCMP 769</strain>
    </source>
</reference>
<keyword evidence="2" id="KW-0418">Kinase</keyword>
<dbReference type="Pfam" id="PF07714">
    <property type="entry name" value="PK_Tyr_Ser-Thr"/>
    <property type="match status" value="1"/>
</dbReference>
<dbReference type="PROSITE" id="PS50011">
    <property type="entry name" value="PROTEIN_KINASE_DOM"/>
    <property type="match status" value="1"/>
</dbReference>
<dbReference type="CDD" id="cd13999">
    <property type="entry name" value="STKc_MAP3K-like"/>
    <property type="match status" value="1"/>
</dbReference>
<keyword evidence="2" id="KW-0723">Serine/threonine-protein kinase</keyword>
<feature type="repeat" description="ANK" evidence="5">
    <location>
        <begin position="660"/>
        <end position="692"/>
    </location>
</feature>
<dbReference type="InterPro" id="IPR000719">
    <property type="entry name" value="Prot_kinase_dom"/>
</dbReference>
<dbReference type="PROSITE" id="PS50297">
    <property type="entry name" value="ANK_REP_REGION"/>
    <property type="match status" value="1"/>
</dbReference>
<dbReference type="EMBL" id="HBHW01041126">
    <property type="protein sequence ID" value="CAE0063560.1"/>
    <property type="molecule type" value="Transcribed_RNA"/>
</dbReference>
<protein>
    <recommendedName>
        <fullName evidence="7">Protein kinase domain-containing protein</fullName>
    </recommendedName>
</protein>
<feature type="repeat" description="ANK" evidence="5">
    <location>
        <begin position="741"/>
        <end position="774"/>
    </location>
</feature>
<dbReference type="PROSITE" id="PS00108">
    <property type="entry name" value="PROTEIN_KINASE_ST"/>
    <property type="match status" value="1"/>
</dbReference>
<dbReference type="PANTHER" id="PTHR44329">
    <property type="entry name" value="SERINE/THREONINE-PROTEIN KINASE TNNI3K-RELATED"/>
    <property type="match status" value="1"/>
</dbReference>
<feature type="repeat" description="ANK" evidence="5">
    <location>
        <begin position="627"/>
        <end position="659"/>
    </location>
</feature>
<dbReference type="InterPro" id="IPR017441">
    <property type="entry name" value="Protein_kinase_ATP_BS"/>
</dbReference>
<dbReference type="Pfam" id="PF00023">
    <property type="entry name" value="Ank"/>
    <property type="match status" value="1"/>
</dbReference>
<dbReference type="SUPFAM" id="SSF56112">
    <property type="entry name" value="Protein kinase-like (PK-like)"/>
    <property type="match status" value="1"/>
</dbReference>
<dbReference type="InterPro" id="IPR002110">
    <property type="entry name" value="Ankyrin_rpt"/>
</dbReference>
<dbReference type="InterPro" id="IPR051681">
    <property type="entry name" value="Ser/Thr_Kinases-Pseudokinases"/>
</dbReference>
<proteinExistence type="inferred from homology"/>
<feature type="domain" description="Protein kinase" evidence="7">
    <location>
        <begin position="286"/>
        <end position="576"/>
    </location>
</feature>
<dbReference type="AlphaFoldDB" id="A0A7S3A6Z6"/>
<keyword evidence="3 6" id="KW-0547">Nucleotide-binding</keyword>
<dbReference type="GO" id="GO:0004674">
    <property type="term" value="F:protein serine/threonine kinase activity"/>
    <property type="evidence" value="ECO:0007669"/>
    <property type="project" value="UniProtKB-KW"/>
</dbReference>
<keyword evidence="5" id="KW-0040">ANK repeat</keyword>
<evidence type="ECO:0000256" key="5">
    <source>
        <dbReference type="PROSITE-ProRule" id="PRU00023"/>
    </source>
</evidence>
<comment type="similarity">
    <text evidence="1">Belongs to the protein kinase superfamily. TKL Ser/Thr protein kinase family.</text>
</comment>
<accession>A0A7S3A6Z6</accession>
<dbReference type="InterPro" id="IPR036770">
    <property type="entry name" value="Ankyrin_rpt-contain_sf"/>
</dbReference>
<evidence type="ECO:0000259" key="7">
    <source>
        <dbReference type="PROSITE" id="PS50011"/>
    </source>
</evidence>
<dbReference type="PRINTS" id="PR00109">
    <property type="entry name" value="TYRKINASE"/>
</dbReference>
<gene>
    <name evidence="8" type="ORF">RMAR00112_LOCUS31632</name>
</gene>
<dbReference type="Pfam" id="PF12796">
    <property type="entry name" value="Ank_2"/>
    <property type="match status" value="1"/>
</dbReference>
<dbReference type="InterPro" id="IPR008271">
    <property type="entry name" value="Ser/Thr_kinase_AS"/>
</dbReference>
<evidence type="ECO:0000256" key="2">
    <source>
        <dbReference type="ARBA" id="ARBA00022527"/>
    </source>
</evidence>
<evidence type="ECO:0000256" key="1">
    <source>
        <dbReference type="ARBA" id="ARBA00005843"/>
    </source>
</evidence>
<dbReference type="InterPro" id="IPR001245">
    <property type="entry name" value="Ser-Thr/Tyr_kinase_cat_dom"/>
</dbReference>
<keyword evidence="2" id="KW-0808">Transferase</keyword>
<dbReference type="GO" id="GO:0005524">
    <property type="term" value="F:ATP binding"/>
    <property type="evidence" value="ECO:0007669"/>
    <property type="project" value="UniProtKB-UniRule"/>
</dbReference>